<evidence type="ECO:0000313" key="3">
    <source>
        <dbReference type="Proteomes" id="UP000178771"/>
    </source>
</evidence>
<dbReference type="EMBL" id="MEVH01000012">
    <property type="protein sequence ID" value="OGC51842.1"/>
    <property type="molecule type" value="Genomic_DNA"/>
</dbReference>
<dbReference type="InterPro" id="IPR015077">
    <property type="entry name" value="DUF1858"/>
</dbReference>
<dbReference type="InterPro" id="IPR023883">
    <property type="entry name" value="CHP03980_redox-disulphide"/>
</dbReference>
<dbReference type="InterPro" id="IPR038062">
    <property type="entry name" value="ScdA-like_N_sf"/>
</dbReference>
<dbReference type="PANTHER" id="PTHR39341:SF1">
    <property type="entry name" value="DUF1858 DOMAIN-CONTAINING PROTEIN"/>
    <property type="match status" value="1"/>
</dbReference>
<evidence type="ECO:0000259" key="1">
    <source>
        <dbReference type="Pfam" id="PF08984"/>
    </source>
</evidence>
<dbReference type="PANTHER" id="PTHR39341">
    <property type="entry name" value="BSL7085 PROTEIN"/>
    <property type="match status" value="1"/>
</dbReference>
<reference evidence="2 3" key="1">
    <citation type="journal article" date="2016" name="Nat. Commun.">
        <title>Thousands of microbial genomes shed light on interconnected biogeochemical processes in an aquifer system.</title>
        <authorList>
            <person name="Anantharaman K."/>
            <person name="Brown C.T."/>
            <person name="Hug L.A."/>
            <person name="Sharon I."/>
            <person name="Castelle C.J."/>
            <person name="Probst A.J."/>
            <person name="Thomas B.C."/>
            <person name="Singh A."/>
            <person name="Wilkins M.J."/>
            <person name="Karaoz U."/>
            <person name="Brodie E.L."/>
            <person name="Williams K.H."/>
            <person name="Hubbard S.S."/>
            <person name="Banfield J.F."/>
        </authorList>
    </citation>
    <scope>NUCLEOTIDE SEQUENCE [LARGE SCALE GENOMIC DNA]</scope>
</reference>
<dbReference type="STRING" id="1802624.A2982_03895"/>
<proteinExistence type="predicted"/>
<dbReference type="AlphaFoldDB" id="A0A1F4V3S2"/>
<sequence>MKKQTKVTEKSNIAELVSNHPEAAEVMMAFGLHCIGCFASQFDTVEQGAKVHGMPKEEIKEMIGEINRVINNPESD</sequence>
<dbReference type="SUPFAM" id="SSF140683">
    <property type="entry name" value="SP0561-like"/>
    <property type="match status" value="1"/>
</dbReference>
<organism evidence="2 3">
    <name type="scientific">candidate division WWE3 bacterium RIFCSPLOWO2_01_FULL_39_13</name>
    <dbReference type="NCBI Taxonomy" id="1802624"/>
    <lineage>
        <taxon>Bacteria</taxon>
        <taxon>Katanobacteria</taxon>
    </lineage>
</organism>
<name>A0A1F4V3S2_UNCKA</name>
<dbReference type="NCBIfam" id="TIGR03980">
    <property type="entry name" value="prismane_assoc"/>
    <property type="match status" value="1"/>
</dbReference>
<comment type="caution">
    <text evidence="2">The sequence shown here is derived from an EMBL/GenBank/DDBJ whole genome shotgun (WGS) entry which is preliminary data.</text>
</comment>
<dbReference type="Proteomes" id="UP000178771">
    <property type="component" value="Unassembled WGS sequence"/>
</dbReference>
<protein>
    <recommendedName>
        <fullName evidence="1">DUF1858 domain-containing protein</fullName>
    </recommendedName>
</protein>
<gene>
    <name evidence="2" type="ORF">A2982_03895</name>
</gene>
<accession>A0A1F4V3S2</accession>
<feature type="domain" description="DUF1858" evidence="1">
    <location>
        <begin position="8"/>
        <end position="59"/>
    </location>
</feature>
<dbReference type="Gene3D" id="1.10.3910.10">
    <property type="entry name" value="SP0561-like"/>
    <property type="match status" value="1"/>
</dbReference>
<dbReference type="Pfam" id="PF08984">
    <property type="entry name" value="DUF1858"/>
    <property type="match status" value="1"/>
</dbReference>
<evidence type="ECO:0000313" key="2">
    <source>
        <dbReference type="EMBL" id="OGC51842.1"/>
    </source>
</evidence>